<dbReference type="SUPFAM" id="SSF74650">
    <property type="entry name" value="Galactose mutarotase-like"/>
    <property type="match status" value="1"/>
</dbReference>
<reference evidence="5" key="1">
    <citation type="submission" date="2021-03" db="EMBL/GenBank/DDBJ databases">
        <title>novel species isolated from a fishpond in China.</title>
        <authorList>
            <person name="Lu H."/>
            <person name="Cai Z."/>
        </authorList>
    </citation>
    <scope>NUCLEOTIDE SEQUENCE</scope>
    <source>
        <strain evidence="5">JCM 30855</strain>
    </source>
</reference>
<dbReference type="Pfam" id="PF06165">
    <property type="entry name" value="GH94_b-supersand"/>
    <property type="match status" value="1"/>
</dbReference>
<dbReference type="Gene3D" id="2.70.98.40">
    <property type="entry name" value="Glycoside hydrolase, family 65, N-terminal domain"/>
    <property type="match status" value="1"/>
</dbReference>
<accession>A0A939DNA4</accession>
<dbReference type="PANTHER" id="PTHR37469:SF2">
    <property type="entry name" value="CELLOBIONIC ACID PHOSPHORYLASE"/>
    <property type="match status" value="1"/>
</dbReference>
<evidence type="ECO:0000256" key="1">
    <source>
        <dbReference type="ARBA" id="ARBA00022676"/>
    </source>
</evidence>
<evidence type="ECO:0000313" key="5">
    <source>
        <dbReference type="EMBL" id="MBN7825653.1"/>
    </source>
</evidence>
<dbReference type="GO" id="GO:0005975">
    <property type="term" value="P:carbohydrate metabolic process"/>
    <property type="evidence" value="ECO:0007669"/>
    <property type="project" value="InterPro"/>
</dbReference>
<protein>
    <submittedName>
        <fullName evidence="5">NdvB protein</fullName>
    </submittedName>
</protein>
<dbReference type="InterPro" id="IPR012341">
    <property type="entry name" value="6hp_glycosidase-like_sf"/>
</dbReference>
<dbReference type="GO" id="GO:0016757">
    <property type="term" value="F:glycosyltransferase activity"/>
    <property type="evidence" value="ECO:0007669"/>
    <property type="project" value="UniProtKB-KW"/>
</dbReference>
<feature type="domain" description="Glycosyl hydrolase 94 catalytic" evidence="4">
    <location>
        <begin position="315"/>
        <end position="709"/>
    </location>
</feature>
<dbReference type="Gene3D" id="2.60.420.10">
    <property type="entry name" value="Maltose phosphorylase, domain 3"/>
    <property type="match status" value="1"/>
</dbReference>
<dbReference type="Pfam" id="PF17167">
    <property type="entry name" value="Glyco_hydro_94"/>
    <property type="match status" value="1"/>
</dbReference>
<dbReference type="RefSeq" id="WP_206573771.1">
    <property type="nucleotide sequence ID" value="NZ_JAFKCV010000005.1"/>
</dbReference>
<keyword evidence="2" id="KW-0808">Transferase</keyword>
<dbReference type="Proteomes" id="UP000664654">
    <property type="component" value="Unassembled WGS sequence"/>
</dbReference>
<dbReference type="Gene3D" id="1.50.10.10">
    <property type="match status" value="1"/>
</dbReference>
<sequence length="789" mass="89631">MIAYNDQGHCFLHSPTAMPLAGGFLWNAHMLVQMNCRGYAVAQFMQPEPAKYAGGPMLEAKTFMQPEQPYYAHHPGRFFYVKDEHSGAFFSAPYEPVRAPLASFRFVHQPHCIGWQIRAHGIELQMELTLADDRAAELWTVTVTNLQEQERHLSLYPYFPVGYRSWMNQSGYFDASNQALVCRSVTPYQKVQDYFNHRHLRDWTCLLADTPPQAWEARQQVFEGEGGLHAPSALQQQLLDNGEANYEVPAAILQYRLTLKSGQNRRWRFVFAPVRDDAELAALRDHFFGSGGAGFDRAASAYRDYIQNGRGCGEIHSPDEDFDKFVNHWLVRQLYYHGDVNRLTTDPQTRNYLQDGMGMAYLQPSRTRQVIVTALRQQKRSGEMPDGVLLNEQAELKYINQVPHADHCVWLPICLQAYLDETDDYALLEECLGFADSNEQLPVATHLQLAMQWLLQARDDRGLSLIRQGDWCDPMNMVGYQGKGVSAWLTLASAYAFALWAQICAAGGRNQQSQYWQEQAGQLNQLANHWFWADEWYARGITDGGRLFGTARDNEGQIYLNPQSWAMLCGAADPKRQSSMLAAIEDKLMTPFGPMMLAPAYTSMVEDIGRLTQKFPGTAENGSVYNHAAMFFVYALYHQGLGERAFTLLKAMVPGLDDWQQRGQLPVFIPNYYRGAYHQLPHQASRSSQLFNTGTAGWYYRCVIEGLLGLKGCSQGLQVSPQLPEHWPGVRAVRRFRGAELEVEMRKEALLNQQLYLDGVRLEGDCVGHLESGRRYRLVVLLPMGEDHG</sequence>
<evidence type="ECO:0000256" key="2">
    <source>
        <dbReference type="ARBA" id="ARBA00022679"/>
    </source>
</evidence>
<dbReference type="InterPro" id="IPR010383">
    <property type="entry name" value="Glyco_hydrolase_94_b-supersand"/>
</dbReference>
<proteinExistence type="predicted"/>
<keyword evidence="1" id="KW-0328">Glycosyltransferase</keyword>
<dbReference type="EMBL" id="JAFKCV010000005">
    <property type="protein sequence ID" value="MBN7825653.1"/>
    <property type="molecule type" value="Genomic_DNA"/>
</dbReference>
<comment type="caution">
    <text evidence="5">The sequence shown here is derived from an EMBL/GenBank/DDBJ whole genome shotgun (WGS) entry which is preliminary data.</text>
</comment>
<dbReference type="InterPro" id="IPR052047">
    <property type="entry name" value="GH94_Enzymes"/>
</dbReference>
<organism evidence="5 6">
    <name type="scientific">Bowmanella dokdonensis</name>
    <dbReference type="NCBI Taxonomy" id="751969"/>
    <lineage>
        <taxon>Bacteria</taxon>
        <taxon>Pseudomonadati</taxon>
        <taxon>Pseudomonadota</taxon>
        <taxon>Gammaproteobacteria</taxon>
        <taxon>Alteromonadales</taxon>
        <taxon>Alteromonadaceae</taxon>
        <taxon>Bowmanella</taxon>
    </lineage>
</organism>
<dbReference type="AlphaFoldDB" id="A0A939DNA4"/>
<dbReference type="PANTHER" id="PTHR37469">
    <property type="entry name" value="CELLOBIONIC ACID PHOSPHORYLASE-RELATED"/>
    <property type="match status" value="1"/>
</dbReference>
<dbReference type="InterPro" id="IPR011013">
    <property type="entry name" value="Gal_mutarotase_sf_dom"/>
</dbReference>
<gene>
    <name evidence="5" type="ORF">J0A66_10505</name>
</gene>
<evidence type="ECO:0000313" key="6">
    <source>
        <dbReference type="Proteomes" id="UP000664654"/>
    </source>
</evidence>
<dbReference type="InterPro" id="IPR033432">
    <property type="entry name" value="GH94_catalytic"/>
</dbReference>
<evidence type="ECO:0000259" key="3">
    <source>
        <dbReference type="Pfam" id="PF06165"/>
    </source>
</evidence>
<dbReference type="GO" id="GO:0030246">
    <property type="term" value="F:carbohydrate binding"/>
    <property type="evidence" value="ECO:0007669"/>
    <property type="project" value="InterPro"/>
</dbReference>
<keyword evidence="6" id="KW-1185">Reference proteome</keyword>
<evidence type="ECO:0000259" key="4">
    <source>
        <dbReference type="Pfam" id="PF17167"/>
    </source>
</evidence>
<dbReference type="SUPFAM" id="SSF48208">
    <property type="entry name" value="Six-hairpin glycosidases"/>
    <property type="match status" value="1"/>
</dbReference>
<dbReference type="InterPro" id="IPR037018">
    <property type="entry name" value="GH65_N"/>
</dbReference>
<name>A0A939DNA4_9ALTE</name>
<feature type="domain" description="Glycosyl hydrolase 94 supersandwich" evidence="3">
    <location>
        <begin position="74"/>
        <end position="286"/>
    </location>
</feature>
<dbReference type="InterPro" id="IPR008928">
    <property type="entry name" value="6-hairpin_glycosidase_sf"/>
</dbReference>